<dbReference type="PANTHER" id="PTHR42925:SF2">
    <property type="entry name" value="NA+ DRIVEN MULTIDRUG EFFLUX PUMP"/>
    <property type="match status" value="1"/>
</dbReference>
<feature type="transmembrane region" description="Helical" evidence="7">
    <location>
        <begin position="399"/>
        <end position="418"/>
    </location>
</feature>
<evidence type="ECO:0000313" key="8">
    <source>
        <dbReference type="EMBL" id="OUM20958.1"/>
    </source>
</evidence>
<comment type="caution">
    <text evidence="8">The sequence shown here is derived from an EMBL/GenBank/DDBJ whole genome shotgun (WGS) entry which is preliminary data.</text>
</comment>
<evidence type="ECO:0000256" key="6">
    <source>
        <dbReference type="ARBA" id="ARBA00023136"/>
    </source>
</evidence>
<feature type="transmembrane region" description="Helical" evidence="7">
    <location>
        <begin position="88"/>
        <end position="110"/>
    </location>
</feature>
<evidence type="ECO:0000256" key="3">
    <source>
        <dbReference type="ARBA" id="ARBA00022475"/>
    </source>
</evidence>
<dbReference type="PANTHER" id="PTHR42925">
    <property type="entry name" value="MULTIDRUG AND TOXIN EFFLUX PROTEIN MATE FAMILY"/>
    <property type="match status" value="1"/>
</dbReference>
<feature type="transmembrane region" description="Helical" evidence="7">
    <location>
        <begin position="319"/>
        <end position="339"/>
    </location>
</feature>
<gene>
    <name evidence="8" type="ORF">CBW42_05090</name>
</gene>
<keyword evidence="6 7" id="KW-0472">Membrane</keyword>
<evidence type="ECO:0000256" key="4">
    <source>
        <dbReference type="ARBA" id="ARBA00022692"/>
    </source>
</evidence>
<evidence type="ECO:0000256" key="5">
    <source>
        <dbReference type="ARBA" id="ARBA00022989"/>
    </source>
</evidence>
<dbReference type="Proteomes" id="UP000194903">
    <property type="component" value="Unassembled WGS sequence"/>
</dbReference>
<dbReference type="PIRSF" id="PIRSF006603">
    <property type="entry name" value="DinF"/>
    <property type="match status" value="1"/>
</dbReference>
<dbReference type="EMBL" id="NHOC01000004">
    <property type="protein sequence ID" value="OUM20958.1"/>
    <property type="molecule type" value="Genomic_DNA"/>
</dbReference>
<comment type="subcellular location">
    <subcellularLocation>
        <location evidence="1">Cell membrane</location>
        <topology evidence="1">Multi-pass membrane protein</topology>
    </subcellularLocation>
</comment>
<feature type="transmembrane region" description="Helical" evidence="7">
    <location>
        <begin position="277"/>
        <end position="299"/>
    </location>
</feature>
<dbReference type="GO" id="GO:0005886">
    <property type="term" value="C:plasma membrane"/>
    <property type="evidence" value="ECO:0007669"/>
    <property type="project" value="UniProtKB-SubCell"/>
</dbReference>
<keyword evidence="4 7" id="KW-0812">Transmembrane</keyword>
<dbReference type="InterPro" id="IPR047135">
    <property type="entry name" value="YsiQ"/>
</dbReference>
<dbReference type="NCBIfam" id="TIGR00797">
    <property type="entry name" value="matE"/>
    <property type="match status" value="1"/>
</dbReference>
<feature type="transmembrane region" description="Helical" evidence="7">
    <location>
        <begin position="160"/>
        <end position="181"/>
    </location>
</feature>
<accession>A0A252F5A4</accession>
<dbReference type="AlphaFoldDB" id="A0A252F5A4"/>
<feature type="transmembrane region" description="Helical" evidence="7">
    <location>
        <begin position="130"/>
        <end position="148"/>
    </location>
</feature>
<evidence type="ECO:0000313" key="9">
    <source>
        <dbReference type="Proteomes" id="UP000194903"/>
    </source>
</evidence>
<feature type="transmembrane region" description="Helical" evidence="7">
    <location>
        <begin position="359"/>
        <end position="378"/>
    </location>
</feature>
<dbReference type="Pfam" id="PF01554">
    <property type="entry name" value="MatE"/>
    <property type="match status" value="2"/>
</dbReference>
<feature type="transmembrane region" description="Helical" evidence="7">
    <location>
        <begin position="233"/>
        <end position="257"/>
    </location>
</feature>
<name>A0A252F5A4_9FIRM</name>
<keyword evidence="9" id="KW-1185">Reference proteome</keyword>
<sequence>MIRDKKFYKTFAILTLSIALQNLLTYSVNLADNIMIGRYSQDALSGVSLCNQFQFFLQMLVVGVSEGIVVLGARYWGKKEIKPIPSIIGCGLRFGGGLAAVLFVLALLFPHQLIGLMTNDAAVAEEAIKYLRIICFTYIIFAITNMLASSLRSIGIVKIGYIIAGSTLCINIVLNYILIYGHFGAPALGVRGAAIATLVSRTVELLIVIWYLKYREHTLNLTLKKLICIDTRYMADYIRISLPLLVTQALWGINSIFQTAIIGNMDDSASVLPANSISVIVYQIISVVGYGAASAAAIVTGRTLGEHEDDPVAGIKPVLHTLQIVFLAIGVVTGVVLYLSQWPILMIYNTLTPRAAELTGQFITVLAVTTVGTCYQMATDCGFLRAGGDTKFSMINNNIWTWLICLPSAFLCAFVFHFPPAVVFFCLKMDQLGKCPVVFLRIRSFKWIHKVTR</sequence>
<organism evidence="8 9">
    <name type="scientific">Butyricicoccus porcorum</name>
    <dbReference type="NCBI Taxonomy" id="1945634"/>
    <lineage>
        <taxon>Bacteria</taxon>
        <taxon>Bacillati</taxon>
        <taxon>Bacillota</taxon>
        <taxon>Clostridia</taxon>
        <taxon>Eubacteriales</taxon>
        <taxon>Butyricicoccaceae</taxon>
        <taxon>Butyricicoccus</taxon>
    </lineage>
</organism>
<evidence type="ECO:0000256" key="2">
    <source>
        <dbReference type="ARBA" id="ARBA00022448"/>
    </source>
</evidence>
<dbReference type="InterPro" id="IPR048279">
    <property type="entry name" value="MdtK-like"/>
</dbReference>
<keyword evidence="2" id="KW-0813">Transport</keyword>
<dbReference type="RefSeq" id="WP_087018395.1">
    <property type="nucleotide sequence ID" value="NZ_CP178353.1"/>
</dbReference>
<feature type="transmembrane region" description="Helical" evidence="7">
    <location>
        <begin position="55"/>
        <end position="76"/>
    </location>
</feature>
<dbReference type="GO" id="GO:0015297">
    <property type="term" value="F:antiporter activity"/>
    <property type="evidence" value="ECO:0007669"/>
    <property type="project" value="InterPro"/>
</dbReference>
<dbReference type="GO" id="GO:0042910">
    <property type="term" value="F:xenobiotic transmembrane transporter activity"/>
    <property type="evidence" value="ECO:0007669"/>
    <property type="project" value="InterPro"/>
</dbReference>
<dbReference type="InterPro" id="IPR002528">
    <property type="entry name" value="MATE_fam"/>
</dbReference>
<protein>
    <submittedName>
        <fullName evidence="8">MATE family efflux transporter</fullName>
    </submittedName>
</protein>
<feature type="transmembrane region" description="Helical" evidence="7">
    <location>
        <begin position="193"/>
        <end position="212"/>
    </location>
</feature>
<evidence type="ECO:0000256" key="1">
    <source>
        <dbReference type="ARBA" id="ARBA00004651"/>
    </source>
</evidence>
<keyword evidence="3" id="KW-1003">Cell membrane</keyword>
<keyword evidence="5 7" id="KW-1133">Transmembrane helix</keyword>
<evidence type="ECO:0000256" key="7">
    <source>
        <dbReference type="SAM" id="Phobius"/>
    </source>
</evidence>
<reference evidence="8 9" key="1">
    <citation type="submission" date="2017-05" db="EMBL/GenBank/DDBJ databases">
        <title>Butyricicoccus porcorum sp. nov. a butyrate-producing bacterium from the swine intestinal tract.</title>
        <authorList>
            <person name="Trachsel J."/>
            <person name="Humphrey S."/>
            <person name="Allen H.K."/>
        </authorList>
    </citation>
    <scope>NUCLEOTIDE SEQUENCE [LARGE SCALE GENOMIC DNA]</scope>
    <source>
        <strain evidence="8">BB10</strain>
    </source>
</reference>
<proteinExistence type="predicted"/>
<dbReference type="OrthoDB" id="9780160at2"/>